<dbReference type="AlphaFoldDB" id="A0AAQ3NT13"/>
<accession>A0AAQ3NT13</accession>
<protein>
    <submittedName>
        <fullName evidence="1">Uncharacterized protein</fullName>
    </submittedName>
</protein>
<dbReference type="Proteomes" id="UP001374535">
    <property type="component" value="Chromosome 4"/>
</dbReference>
<evidence type="ECO:0000313" key="1">
    <source>
        <dbReference type="EMBL" id="WVZ15926.1"/>
    </source>
</evidence>
<gene>
    <name evidence="1" type="ORF">V8G54_013492</name>
</gene>
<keyword evidence="2" id="KW-1185">Reference proteome</keyword>
<sequence>MDGLRFGFSFHLGSGEFIIYFTQEILCIKDSLFDRKKPCFNVWICELLLLCIMSESIDGVQHDVQVAKQLIIKFSSTKEVNELRRRQPVECNLKKSGKKSTTNKFCCHRKSLKMVNGSV</sequence>
<proteinExistence type="predicted"/>
<evidence type="ECO:0000313" key="2">
    <source>
        <dbReference type="Proteomes" id="UP001374535"/>
    </source>
</evidence>
<organism evidence="1 2">
    <name type="scientific">Vigna mungo</name>
    <name type="common">Black gram</name>
    <name type="synonym">Phaseolus mungo</name>
    <dbReference type="NCBI Taxonomy" id="3915"/>
    <lineage>
        <taxon>Eukaryota</taxon>
        <taxon>Viridiplantae</taxon>
        <taxon>Streptophyta</taxon>
        <taxon>Embryophyta</taxon>
        <taxon>Tracheophyta</taxon>
        <taxon>Spermatophyta</taxon>
        <taxon>Magnoliopsida</taxon>
        <taxon>eudicotyledons</taxon>
        <taxon>Gunneridae</taxon>
        <taxon>Pentapetalae</taxon>
        <taxon>rosids</taxon>
        <taxon>fabids</taxon>
        <taxon>Fabales</taxon>
        <taxon>Fabaceae</taxon>
        <taxon>Papilionoideae</taxon>
        <taxon>50 kb inversion clade</taxon>
        <taxon>NPAAA clade</taxon>
        <taxon>indigoferoid/millettioid clade</taxon>
        <taxon>Phaseoleae</taxon>
        <taxon>Vigna</taxon>
    </lineage>
</organism>
<reference evidence="1 2" key="1">
    <citation type="journal article" date="2023" name="Life. Sci Alliance">
        <title>Evolutionary insights into 3D genome organization and epigenetic landscape of Vigna mungo.</title>
        <authorList>
            <person name="Junaid A."/>
            <person name="Singh B."/>
            <person name="Bhatia S."/>
        </authorList>
    </citation>
    <scope>NUCLEOTIDE SEQUENCE [LARGE SCALE GENOMIC DNA]</scope>
    <source>
        <strain evidence="1">Urdbean</strain>
    </source>
</reference>
<dbReference type="EMBL" id="CP144697">
    <property type="protein sequence ID" value="WVZ15926.1"/>
    <property type="molecule type" value="Genomic_DNA"/>
</dbReference>
<name>A0AAQ3NT13_VIGMU</name>